<keyword evidence="3" id="KW-1185">Reference proteome</keyword>
<proteinExistence type="predicted"/>
<organism evidence="2 3">
    <name type="scientific">Flexivirga endophytica</name>
    <dbReference type="NCBI Taxonomy" id="1849103"/>
    <lineage>
        <taxon>Bacteria</taxon>
        <taxon>Bacillati</taxon>
        <taxon>Actinomycetota</taxon>
        <taxon>Actinomycetes</taxon>
        <taxon>Micrococcales</taxon>
        <taxon>Dermacoccaceae</taxon>
        <taxon>Flexivirga</taxon>
    </lineage>
</organism>
<gene>
    <name evidence="2" type="ORF">GCM10011492_39770</name>
</gene>
<reference evidence="2" key="1">
    <citation type="journal article" date="2014" name="Int. J. Syst. Evol. Microbiol.">
        <title>Complete genome sequence of Corynebacterium casei LMG S-19264T (=DSM 44701T), isolated from a smear-ripened cheese.</title>
        <authorList>
            <consortium name="US DOE Joint Genome Institute (JGI-PGF)"/>
            <person name="Walter F."/>
            <person name="Albersmeier A."/>
            <person name="Kalinowski J."/>
            <person name="Ruckert C."/>
        </authorList>
    </citation>
    <scope>NUCLEOTIDE SEQUENCE</scope>
    <source>
        <strain evidence="2">CGMCC 1.15085</strain>
    </source>
</reference>
<dbReference type="EMBL" id="BMHI01000007">
    <property type="protein sequence ID" value="GGB44759.1"/>
    <property type="molecule type" value="Genomic_DNA"/>
</dbReference>
<comment type="caution">
    <text evidence="2">The sequence shown here is derived from an EMBL/GenBank/DDBJ whole genome shotgun (WGS) entry which is preliminary data.</text>
</comment>
<dbReference type="AlphaFoldDB" id="A0A916THS7"/>
<accession>A0A916THS7</accession>
<name>A0A916THS7_9MICO</name>
<evidence type="ECO:0000313" key="2">
    <source>
        <dbReference type="EMBL" id="GGB44759.1"/>
    </source>
</evidence>
<reference evidence="2" key="2">
    <citation type="submission" date="2020-09" db="EMBL/GenBank/DDBJ databases">
        <authorList>
            <person name="Sun Q."/>
            <person name="Zhou Y."/>
        </authorList>
    </citation>
    <scope>NUCLEOTIDE SEQUENCE</scope>
    <source>
        <strain evidence="2">CGMCC 1.15085</strain>
    </source>
</reference>
<protein>
    <submittedName>
        <fullName evidence="2">Uncharacterized protein</fullName>
    </submittedName>
</protein>
<evidence type="ECO:0000313" key="3">
    <source>
        <dbReference type="Proteomes" id="UP000636793"/>
    </source>
</evidence>
<feature type="compositionally biased region" description="Acidic residues" evidence="1">
    <location>
        <begin position="88"/>
        <end position="97"/>
    </location>
</feature>
<dbReference type="Proteomes" id="UP000636793">
    <property type="component" value="Unassembled WGS sequence"/>
</dbReference>
<feature type="region of interest" description="Disordered" evidence="1">
    <location>
        <begin position="66"/>
        <end position="97"/>
    </location>
</feature>
<evidence type="ECO:0000256" key="1">
    <source>
        <dbReference type="SAM" id="MobiDB-lite"/>
    </source>
</evidence>
<sequence length="97" mass="10625">MARTCNANTTSLPRWPTTALSDADRVLIDPDYNSTSGKSVRIIGYSIIGDAVLTVIVVEHEGTEYGVNGWPANSKDRHIYSSGTYETQEGETDEQDD</sequence>